<evidence type="ECO:0000256" key="1">
    <source>
        <dbReference type="SAM" id="Coils"/>
    </source>
</evidence>
<proteinExistence type="predicted"/>
<evidence type="ECO:0000313" key="3">
    <source>
        <dbReference type="Proteomes" id="UP000253314"/>
    </source>
</evidence>
<sequence length="198" mass="23886">MLQTYQTKLKDLQLTKSQSAYEYLNAFGEQFGVFERKLFVLLYIHHSPPNTVKTSFTKQYGLTSRQYNALKFQLDGKVKSVIEARNFQIEQLKGKIKEIESMIKRKEKQKETVFKKLQSISPCHDSFKEIVKKYRNIKFFLQQKKRKLRNVTQKLERLLVYKKEKRIPICFGSKALFYKQFHLEENHLKNHAEWKKQW</sequence>
<dbReference type="OrthoDB" id="7375452at2"/>
<name>A0A366XUI2_9BACI</name>
<reference evidence="2 3" key="1">
    <citation type="submission" date="2018-07" db="EMBL/GenBank/DDBJ databases">
        <title>Lottiidibacillus patelloidae gen. nov., sp. nov., isolated from the intestinal tract of a marine limpet and the reclassification of B. taeanensis BH030017T, B. algicola KMM 3737T and B. hwajinpoensis SW-72T as genus Lottiidibacillus.</title>
        <authorList>
            <person name="Liu R."/>
            <person name="Huang Z."/>
        </authorList>
    </citation>
    <scope>NUCLEOTIDE SEQUENCE [LARGE SCALE GENOMIC DNA]</scope>
    <source>
        <strain evidence="2 3">BH030017</strain>
    </source>
</reference>
<dbReference type="EMBL" id="QOCW01000020">
    <property type="protein sequence ID" value="RBW68429.1"/>
    <property type="molecule type" value="Genomic_DNA"/>
</dbReference>
<evidence type="ECO:0000313" key="2">
    <source>
        <dbReference type="EMBL" id="RBW68429.1"/>
    </source>
</evidence>
<dbReference type="AlphaFoldDB" id="A0A366XUI2"/>
<accession>A0A366XUI2</accession>
<keyword evidence="1" id="KW-0175">Coiled coil</keyword>
<dbReference type="RefSeq" id="WP_113807177.1">
    <property type="nucleotide sequence ID" value="NZ_QOCW01000020.1"/>
</dbReference>
<protein>
    <submittedName>
        <fullName evidence="2">Uncharacterized protein</fullName>
    </submittedName>
</protein>
<feature type="coiled-coil region" evidence="1">
    <location>
        <begin position="89"/>
        <end position="116"/>
    </location>
</feature>
<comment type="caution">
    <text evidence="2">The sequence shown here is derived from an EMBL/GenBank/DDBJ whole genome shotgun (WGS) entry which is preliminary data.</text>
</comment>
<keyword evidence="3" id="KW-1185">Reference proteome</keyword>
<organism evidence="2 3">
    <name type="scientific">Bacillus taeanensis</name>
    <dbReference type="NCBI Taxonomy" id="273032"/>
    <lineage>
        <taxon>Bacteria</taxon>
        <taxon>Bacillati</taxon>
        <taxon>Bacillota</taxon>
        <taxon>Bacilli</taxon>
        <taxon>Bacillales</taxon>
        <taxon>Bacillaceae</taxon>
        <taxon>Bacillus</taxon>
    </lineage>
</organism>
<gene>
    <name evidence="2" type="ORF">DS031_16565</name>
</gene>
<dbReference type="Proteomes" id="UP000253314">
    <property type="component" value="Unassembled WGS sequence"/>
</dbReference>